<evidence type="ECO:0000256" key="2">
    <source>
        <dbReference type="ARBA" id="ARBA00023002"/>
    </source>
</evidence>
<dbReference type="GO" id="GO:0016020">
    <property type="term" value="C:membrane"/>
    <property type="evidence" value="ECO:0007669"/>
    <property type="project" value="TreeGrafter"/>
</dbReference>
<dbReference type="OrthoDB" id="9797538at2"/>
<evidence type="ECO:0000313" key="5">
    <source>
        <dbReference type="EMBL" id="SES31587.1"/>
    </source>
</evidence>
<keyword evidence="2" id="KW-0560">Oxidoreductase</keyword>
<dbReference type="GO" id="GO:0016491">
    <property type="term" value="F:oxidoreductase activity"/>
    <property type="evidence" value="ECO:0007669"/>
    <property type="project" value="UniProtKB-KW"/>
</dbReference>
<dbReference type="PROSITE" id="PS00061">
    <property type="entry name" value="ADH_SHORT"/>
    <property type="match status" value="1"/>
</dbReference>
<dbReference type="InterPro" id="IPR057326">
    <property type="entry name" value="KR_dom"/>
</dbReference>
<dbReference type="EMBL" id="FOFR01000032">
    <property type="protein sequence ID" value="SES31587.1"/>
    <property type="molecule type" value="Genomic_DNA"/>
</dbReference>
<feature type="domain" description="Ketoreductase" evidence="4">
    <location>
        <begin position="6"/>
        <end position="190"/>
    </location>
</feature>
<reference evidence="6" key="1">
    <citation type="submission" date="2016-10" db="EMBL/GenBank/DDBJ databases">
        <authorList>
            <person name="Varghese N."/>
            <person name="Submissions S."/>
        </authorList>
    </citation>
    <scope>NUCLEOTIDE SEQUENCE [LARGE SCALE GENOMIC DNA]</scope>
    <source>
        <strain evidence="6">CGMCC 4.3525</strain>
    </source>
</reference>
<dbReference type="PIRSF" id="PIRSF000126">
    <property type="entry name" value="11-beta-HSD1"/>
    <property type="match status" value="1"/>
</dbReference>
<dbReference type="PRINTS" id="PR00080">
    <property type="entry name" value="SDRFAMILY"/>
</dbReference>
<dbReference type="PANTHER" id="PTHR44196">
    <property type="entry name" value="DEHYDROGENASE/REDUCTASE SDR FAMILY MEMBER 7B"/>
    <property type="match status" value="1"/>
</dbReference>
<dbReference type="RefSeq" id="WP_089961524.1">
    <property type="nucleotide sequence ID" value="NZ_FOFR01000032.1"/>
</dbReference>
<dbReference type="InterPro" id="IPR036291">
    <property type="entry name" value="NAD(P)-bd_dom_sf"/>
</dbReference>
<evidence type="ECO:0000256" key="1">
    <source>
        <dbReference type="ARBA" id="ARBA00006484"/>
    </source>
</evidence>
<evidence type="ECO:0000313" key="6">
    <source>
        <dbReference type="Proteomes" id="UP000199352"/>
    </source>
</evidence>
<organism evidence="5 6">
    <name type="scientific">Lentzea xinjiangensis</name>
    <dbReference type="NCBI Taxonomy" id="402600"/>
    <lineage>
        <taxon>Bacteria</taxon>
        <taxon>Bacillati</taxon>
        <taxon>Actinomycetota</taxon>
        <taxon>Actinomycetes</taxon>
        <taxon>Pseudonocardiales</taxon>
        <taxon>Pseudonocardiaceae</taxon>
        <taxon>Lentzea</taxon>
    </lineage>
</organism>
<dbReference type="Pfam" id="PF00106">
    <property type="entry name" value="adh_short"/>
    <property type="match status" value="1"/>
</dbReference>
<dbReference type="InterPro" id="IPR020904">
    <property type="entry name" value="Sc_DH/Rdtase_CS"/>
</dbReference>
<dbReference type="SMART" id="SM00822">
    <property type="entry name" value="PKS_KR"/>
    <property type="match status" value="1"/>
</dbReference>
<keyword evidence="6" id="KW-1185">Reference proteome</keyword>
<dbReference type="CDD" id="cd05233">
    <property type="entry name" value="SDR_c"/>
    <property type="match status" value="1"/>
</dbReference>
<dbReference type="PRINTS" id="PR00081">
    <property type="entry name" value="GDHRDH"/>
</dbReference>
<name>A0A1H9WD22_9PSEU</name>
<dbReference type="AlphaFoldDB" id="A0A1H9WD22"/>
<gene>
    <name evidence="5" type="ORF">SAMN05216188_13256</name>
</gene>
<dbReference type="PANTHER" id="PTHR44196:SF2">
    <property type="entry name" value="SHORT-CHAIN DEHYDROGENASE-RELATED"/>
    <property type="match status" value="1"/>
</dbReference>
<dbReference type="Proteomes" id="UP000199352">
    <property type="component" value="Unassembled WGS sequence"/>
</dbReference>
<protein>
    <recommendedName>
        <fullName evidence="4">Ketoreductase domain-containing protein</fullName>
    </recommendedName>
</protein>
<accession>A0A1H9WD22</accession>
<dbReference type="SUPFAM" id="SSF51735">
    <property type="entry name" value="NAD(P)-binding Rossmann-fold domains"/>
    <property type="match status" value="1"/>
</dbReference>
<evidence type="ECO:0000256" key="3">
    <source>
        <dbReference type="RuleBase" id="RU000363"/>
    </source>
</evidence>
<dbReference type="STRING" id="402600.SAMN05216188_13256"/>
<dbReference type="InterPro" id="IPR002347">
    <property type="entry name" value="SDR_fam"/>
</dbReference>
<proteinExistence type="inferred from homology"/>
<evidence type="ECO:0000259" key="4">
    <source>
        <dbReference type="SMART" id="SM00822"/>
    </source>
</evidence>
<sequence length="260" mass="27519">MRYAGTTALITGASSGIGAEFARRFARRGADLVLVARRAAALDALAAEIRADTGRTVHVVPFDLTGDRSGHRLAEQLHGLGVEVDTVLNCAGVAHTKHFAASSEDEIRVQLRVNLEAVVDISRAFLPRLTESGRGALVNVASLTGHLSVPGMAVYAASKAFVVRFTEALAHETRGSGLTVLVLSPGPTRTEFYETSGTAATGVRFQTSAQVADTAFDALDSRRPPVGVISGSVNRWARRVVAVLPKRTALRLLEAEPVRG</sequence>
<dbReference type="Gene3D" id="3.40.50.720">
    <property type="entry name" value="NAD(P)-binding Rossmann-like Domain"/>
    <property type="match status" value="1"/>
</dbReference>
<comment type="similarity">
    <text evidence="1 3">Belongs to the short-chain dehydrogenases/reductases (SDR) family.</text>
</comment>